<sequence length="133" mass="13867">MPAACSSFKCSSSLANSSVVANGVTMKLVGGVLNLLLKLSFADEVGREIDSGVKTSSVVIAGDTASVEKIGRLDDIANCDFVLAFLLTSSRLSFCNLLAAALLLLASRKSKNVVFEAFGGEFTPDNDKASLRS</sequence>
<protein>
    <submittedName>
        <fullName evidence="2">Uncharacterized protein</fullName>
    </submittedName>
</protein>
<name>A0A8S2RG99_9BILA</name>
<dbReference type="Proteomes" id="UP000677228">
    <property type="component" value="Unassembled WGS sequence"/>
</dbReference>
<dbReference type="EMBL" id="CAJOBA010044232">
    <property type="protein sequence ID" value="CAF4161069.1"/>
    <property type="molecule type" value="Genomic_DNA"/>
</dbReference>
<organism evidence="2 3">
    <name type="scientific">Didymodactylos carnosus</name>
    <dbReference type="NCBI Taxonomy" id="1234261"/>
    <lineage>
        <taxon>Eukaryota</taxon>
        <taxon>Metazoa</taxon>
        <taxon>Spiralia</taxon>
        <taxon>Gnathifera</taxon>
        <taxon>Rotifera</taxon>
        <taxon>Eurotatoria</taxon>
        <taxon>Bdelloidea</taxon>
        <taxon>Philodinida</taxon>
        <taxon>Philodinidae</taxon>
        <taxon>Didymodactylos</taxon>
    </lineage>
</organism>
<evidence type="ECO:0000313" key="1">
    <source>
        <dbReference type="EMBL" id="CAF1350479.1"/>
    </source>
</evidence>
<reference evidence="2" key="1">
    <citation type="submission" date="2021-02" db="EMBL/GenBank/DDBJ databases">
        <authorList>
            <person name="Nowell W R."/>
        </authorList>
    </citation>
    <scope>NUCLEOTIDE SEQUENCE</scope>
</reference>
<gene>
    <name evidence="1" type="ORF">OVA965_LOCUS30774</name>
    <name evidence="2" type="ORF">TMI583_LOCUS31583</name>
</gene>
<dbReference type="EMBL" id="CAJNOK010022594">
    <property type="protein sequence ID" value="CAF1350479.1"/>
    <property type="molecule type" value="Genomic_DNA"/>
</dbReference>
<proteinExistence type="predicted"/>
<dbReference type="AlphaFoldDB" id="A0A8S2RG99"/>
<evidence type="ECO:0000313" key="3">
    <source>
        <dbReference type="Proteomes" id="UP000682733"/>
    </source>
</evidence>
<evidence type="ECO:0000313" key="2">
    <source>
        <dbReference type="EMBL" id="CAF4161069.1"/>
    </source>
</evidence>
<dbReference type="Proteomes" id="UP000682733">
    <property type="component" value="Unassembled WGS sequence"/>
</dbReference>
<accession>A0A8S2RG99</accession>
<comment type="caution">
    <text evidence="2">The sequence shown here is derived from an EMBL/GenBank/DDBJ whole genome shotgun (WGS) entry which is preliminary data.</text>
</comment>